<dbReference type="InterPro" id="IPR011048">
    <property type="entry name" value="Haem_d1_sf"/>
</dbReference>
<dbReference type="Proteomes" id="UP000037088">
    <property type="component" value="Unassembled WGS sequence"/>
</dbReference>
<dbReference type="Pfam" id="PF10282">
    <property type="entry name" value="Lactonase"/>
    <property type="match status" value="1"/>
</dbReference>
<dbReference type="GO" id="GO:0017057">
    <property type="term" value="F:6-phosphogluconolactonase activity"/>
    <property type="evidence" value="ECO:0007669"/>
    <property type="project" value="TreeGrafter"/>
</dbReference>
<sequence>MNKFAYVGCRTSEWRGARGKGIEVFRIDESGNWHHVQRVTSVQENPSWLTLDEKRNRLYVLHGDGTQVAIFARDPISGMLTLLSEQTTGPQNPHPDLDPLRRNNPVHAALSPDGRHLLIANHESGNVAALAFADDDALLPPHHLAMVEGHANEDNAAASLSRPHEIIFAPGSDYYALPIQGRQAGNGIDMVRIYHWRDGQSLLNDEVLLPAGSWPRHVDFHPQGKWLYGLSELGSTITVYDFEQETGNIALKQTLSSLPEGFEARNDASEIEVHPSGRFLYAANRGHNSIAVLRINPLDGCLTPVGWVFCGGKTPRFTTISADGLYFYSANEDSDAIRIFSINQDSGMLKDTGKEVITASPTCIVFSG</sequence>
<name>A0A0L7TE80_9GAMM</name>
<evidence type="ECO:0000313" key="5">
    <source>
        <dbReference type="Proteomes" id="UP000036851"/>
    </source>
</evidence>
<dbReference type="Gene3D" id="2.130.10.10">
    <property type="entry name" value="YVTN repeat-like/Quinoprotein amine dehydrogenase"/>
    <property type="match status" value="1"/>
</dbReference>
<keyword evidence="2" id="KW-0313">Glucose metabolism</keyword>
<dbReference type="EMBL" id="JRXE01000010">
    <property type="protein sequence ID" value="KOC90452.1"/>
    <property type="molecule type" value="Genomic_DNA"/>
</dbReference>
<evidence type="ECO:0000256" key="1">
    <source>
        <dbReference type="ARBA" id="ARBA00005564"/>
    </source>
</evidence>
<dbReference type="GO" id="GO:0006006">
    <property type="term" value="P:glucose metabolic process"/>
    <property type="evidence" value="ECO:0007669"/>
    <property type="project" value="UniProtKB-KW"/>
</dbReference>
<evidence type="ECO:0000313" key="3">
    <source>
        <dbReference type="EMBL" id="KOC90452.1"/>
    </source>
</evidence>
<keyword evidence="6" id="KW-1185">Reference proteome</keyword>
<dbReference type="SUPFAM" id="SSF51004">
    <property type="entry name" value="C-terminal (heme d1) domain of cytochrome cd1-nitrite reductase"/>
    <property type="match status" value="1"/>
</dbReference>
<dbReference type="InterPro" id="IPR050282">
    <property type="entry name" value="Cycloisomerase_2"/>
</dbReference>
<organism evidence="4 5">
    <name type="scientific">Winslowiella iniecta</name>
    <dbReference type="NCBI Taxonomy" id="1560201"/>
    <lineage>
        <taxon>Bacteria</taxon>
        <taxon>Pseudomonadati</taxon>
        <taxon>Pseudomonadota</taxon>
        <taxon>Gammaproteobacteria</taxon>
        <taxon>Enterobacterales</taxon>
        <taxon>Erwiniaceae</taxon>
        <taxon>Winslowiella</taxon>
    </lineage>
</organism>
<evidence type="ECO:0000313" key="4">
    <source>
        <dbReference type="EMBL" id="KOC93668.1"/>
    </source>
</evidence>
<dbReference type="InterPro" id="IPR015943">
    <property type="entry name" value="WD40/YVTN_repeat-like_dom_sf"/>
</dbReference>
<dbReference type="Proteomes" id="UP000036851">
    <property type="component" value="Unassembled WGS sequence"/>
</dbReference>
<gene>
    <name evidence="3" type="ORF">NG42_08670</name>
    <name evidence="4" type="ORF">NG43_09390</name>
</gene>
<reference evidence="5 6" key="1">
    <citation type="journal article" date="2015" name="Int. J. Syst. Evol. Microbiol.">
        <title>Erwinia iniecta sp. nov., isolated from Russian wheat aphids (Diuraphis noxia).</title>
        <authorList>
            <person name="Campillo T."/>
            <person name="Luna E."/>
            <person name="Portier P."/>
            <person name="Fischer-Le Saux M."/>
            <person name="Lapitan N."/>
            <person name="Tisserat N.A."/>
            <person name="Leach J.E."/>
        </authorList>
    </citation>
    <scope>NUCLEOTIDE SEQUENCE [LARGE SCALE GENOMIC DNA]</scope>
    <source>
        <strain evidence="3 6">B120</strain>
        <strain evidence="4 5">B149</strain>
    </source>
</reference>
<dbReference type="PANTHER" id="PTHR30344">
    <property type="entry name" value="6-PHOSPHOGLUCONOLACTONASE-RELATED"/>
    <property type="match status" value="1"/>
</dbReference>
<comment type="caution">
    <text evidence="4">The sequence shown here is derived from an EMBL/GenBank/DDBJ whole genome shotgun (WGS) entry which is preliminary data.</text>
</comment>
<evidence type="ECO:0000256" key="2">
    <source>
        <dbReference type="ARBA" id="ARBA00022526"/>
    </source>
</evidence>
<keyword evidence="2" id="KW-0119">Carbohydrate metabolism</keyword>
<dbReference type="AlphaFoldDB" id="A0A0L7TE80"/>
<dbReference type="STRING" id="1560201.NG42_08670"/>
<dbReference type="PANTHER" id="PTHR30344:SF1">
    <property type="entry name" value="6-PHOSPHOGLUCONOLACTONASE"/>
    <property type="match status" value="1"/>
</dbReference>
<dbReference type="PATRIC" id="fig|1560201.3.peg.1841"/>
<dbReference type="RefSeq" id="WP_052898917.1">
    <property type="nucleotide sequence ID" value="NZ_JRXE01000010.1"/>
</dbReference>
<dbReference type="EMBL" id="JRXF01000012">
    <property type="protein sequence ID" value="KOC93668.1"/>
    <property type="molecule type" value="Genomic_DNA"/>
</dbReference>
<dbReference type="InterPro" id="IPR019405">
    <property type="entry name" value="Lactonase_7-beta_prop"/>
</dbReference>
<dbReference type="OrthoDB" id="9790815at2"/>
<accession>A0A0L7TE80</accession>
<comment type="similarity">
    <text evidence="1">Belongs to the cycloisomerase 2 family.</text>
</comment>
<protein>
    <submittedName>
        <fullName evidence="4">3-carboxymuconate cyclase</fullName>
    </submittedName>
</protein>
<evidence type="ECO:0000313" key="6">
    <source>
        <dbReference type="Proteomes" id="UP000037088"/>
    </source>
</evidence>
<proteinExistence type="inferred from homology"/>